<name>A0A8H4HD60_9EURO</name>
<dbReference type="PANTHER" id="PTHR32387:SF0">
    <property type="entry name" value="PROTEIN NO VEIN"/>
    <property type="match status" value="1"/>
</dbReference>
<dbReference type="InterPro" id="IPR036890">
    <property type="entry name" value="HATPase_C_sf"/>
</dbReference>
<evidence type="ECO:0000313" key="2">
    <source>
        <dbReference type="Proteomes" id="UP000653565"/>
    </source>
</evidence>
<protein>
    <recommendedName>
        <fullName evidence="3">Protein NO VEIN C-terminal domain-containing protein</fullName>
    </recommendedName>
</protein>
<dbReference type="InterPro" id="IPR052957">
    <property type="entry name" value="Auxin_embryo_med"/>
</dbReference>
<dbReference type="Gene3D" id="3.30.565.10">
    <property type="entry name" value="Histidine kinase-like ATPase, C-terminal domain"/>
    <property type="match status" value="1"/>
</dbReference>
<accession>A0A8H4HD60</accession>
<proteinExistence type="predicted"/>
<comment type="caution">
    <text evidence="1">The sequence shown here is derived from an EMBL/GenBank/DDBJ whole genome shotgun (WGS) entry which is preliminary data.</text>
</comment>
<gene>
    <name evidence="1" type="ORF">CNMCM6805_002361</name>
</gene>
<dbReference type="EMBL" id="JAAAPX010000015">
    <property type="protein sequence ID" value="KAF4242737.1"/>
    <property type="molecule type" value="Genomic_DNA"/>
</dbReference>
<organism evidence="1 2">
    <name type="scientific">Aspergillus fumigatiaffinis</name>
    <dbReference type="NCBI Taxonomy" id="340414"/>
    <lineage>
        <taxon>Eukaryota</taxon>
        <taxon>Fungi</taxon>
        <taxon>Dikarya</taxon>
        <taxon>Ascomycota</taxon>
        <taxon>Pezizomycotina</taxon>
        <taxon>Eurotiomycetes</taxon>
        <taxon>Eurotiomycetidae</taxon>
        <taxon>Eurotiales</taxon>
        <taxon>Aspergillaceae</taxon>
        <taxon>Aspergillus</taxon>
        <taxon>Aspergillus subgen. Fumigati</taxon>
    </lineage>
</organism>
<sequence length="1631" mass="186219">MAALSLEQAQAVVASIREENGGLRPELQKSLPQEALRAIKKLETMAGSSIVHVAEDLYDADTRFIFELIQNAEDNCYRYAASQAEEPFFHLTLHNDRITVDSNEDGFTENDVQAICSIHQSSKKQTGGYIGHKGIGFKSVFKVAYKVSIQSGPFCFFFEHHQGESGLGMITPFEEEPQDLPPGVNTRITLFLTHGSDFEARASELKEIPDTMLLFLRKLQRLTIEIPPLQSQISFERHEDLSKQLVILTKETNGEQLKKFYHLEKTTLSNLPQHHSRPGQPEVDLILAFPMKEDFSPLIEGQYVYSFLPMRHEGFNFLIQSDFITQASRQGVHRCDRNYDIRDGISDLFFQAVAYFCKHTSLRYEWLQYLPGTNIHDPFWADLRETIFGRLKESRILFSRRGDLKPPTQLKHLSSQHCDRHGHPLLDDIEPEVYLAQSYNWNRHAENLMDLGVMNLSYESILDRLQPYLEGSTPRFLDSSLDDDWHTRIASLLLRALTRRPAGSSLTERIRKMALIPTSDGSLLSAWSSEVYFPDDKRGIPIPEGLQDIRIVQRSVLEDKARRDLLETLGVARCEANRVVRSILKLYDVRHGVTLEKSVSHLRYLFRTLGKDETLDNRIFIMDKSGKQVYRAFVTFGAEIIKDDLYFETLGEYGTKHLAQELQCEANKQSCPPFEMHIIHHAYIEAVPPGTVSNGRTWEQWLEEVALVRRIPRLKNSRTDGLSTLCEHMAKYRPMTLIGILKTYWSNFQSDLTPRVIKALKEMQVPCRNHSQTNLQYTYYPSKEMQRLCSDAAVEDIFDKFIDISVNLVTDGIDGWEFLASFGVTLEANINFFWHIFGFLWKEATRTIRTQAVFFMMYKELFIRFSDDPNGLLEIFTDWKGVCIPACSGEILELAFLSECVWNGHPSLRTKHPLATHPEYSNDPHVACLFKDILSVCDADVGSYLEELQWRKVNADVALDDLKTIYNCISHNIQKPDDATMILSKFIEQKLVYLPTERSWVTPESCVWADAPKIGVQYGISAVYLELENFFRGPLNVQTPTAATYLEQLKRLASTEIVDIGAVKTAIYNLNALRPGSDELRGLSRLRFLPVAMPDGTVEILKPTDVFFIADRVEYLSAFRDKVPILDFSLEEVWRLHHLLGCLGLQNRYMSTAVLEQTDVDQPSHEHCSRETRLFRKKATHIYRCILHYSEDGQETVGQRLRQLQNVLVYESAGFKKTLVLQLNEVTARVQSDTGSVHIADVNDVLHIYIPRDQSDRRRCYSHDLPQTLGRYFGLKRDSAVPLILTLAFVTPEDFIDECLDRHGMVRIPPDIALQPESEATDTTISPGGIEEDDVFSASDEAWESGEGMYTPRDTSRSSSEAALDLPGTIVAHNRTSAPPPRLFTVPPPDWPSPDGVPRPFSEYHPYIQLVDKIIRLARPLTLSEVLQRPMSTVGSSTNPSHESAFGVRSENQLAHDIKIGAAGELFVFELLSSSDLPGFSRDNWRSTIRKHISVHPDYHDLAPWYGVETADVVYRDSSSVLTTILIDAGYLPHARWHGSNPTYYIEVKTTTGVCDSAFFMSKSQFRRMEAMWTDRNTELDEPEIYVVFRVYYLGKESMGLKIYVDPESLRQEERLIFSPESYSVYPSLVA</sequence>
<evidence type="ECO:0000313" key="1">
    <source>
        <dbReference type="EMBL" id="KAF4242737.1"/>
    </source>
</evidence>
<dbReference type="SUPFAM" id="SSF55874">
    <property type="entry name" value="ATPase domain of HSP90 chaperone/DNA topoisomerase II/histidine kinase"/>
    <property type="match status" value="1"/>
</dbReference>
<dbReference type="NCBIfam" id="NF047352">
    <property type="entry name" value="P_loop_sacsin"/>
    <property type="match status" value="1"/>
</dbReference>
<reference evidence="1" key="2">
    <citation type="submission" date="2020-04" db="EMBL/GenBank/DDBJ databases">
        <authorList>
            <person name="Santos R.A.C."/>
            <person name="Steenwyk J.L."/>
            <person name="Rivero-Menendez O."/>
            <person name="Mead M.E."/>
            <person name="Silva L.P."/>
            <person name="Bastos R.W."/>
            <person name="Alastruey-Izquierdo A."/>
            <person name="Goldman G.H."/>
            <person name="Rokas A."/>
        </authorList>
    </citation>
    <scope>NUCLEOTIDE SEQUENCE</scope>
    <source>
        <strain evidence="1">CNM-CM6805</strain>
    </source>
</reference>
<reference evidence="1" key="1">
    <citation type="journal article" date="2020" name="bioRxiv">
        <title>Genomic and phenotypic heterogeneity of clinical isolates of the human pathogens Aspergillus fumigatus, Aspergillus lentulus and Aspergillus fumigatiaffinis.</title>
        <authorList>
            <person name="dos Santos R.A.C."/>
            <person name="Steenwyk J.L."/>
            <person name="Rivero-Menendez O."/>
            <person name="Mead M.E."/>
            <person name="Silva L.P."/>
            <person name="Bastos R.W."/>
            <person name="Alastruey-Izquierdo A."/>
            <person name="Goldman G.H."/>
            <person name="Rokas A."/>
        </authorList>
    </citation>
    <scope>NUCLEOTIDE SEQUENCE</scope>
    <source>
        <strain evidence="1">CNM-CM6805</strain>
    </source>
</reference>
<dbReference type="Proteomes" id="UP000653565">
    <property type="component" value="Unassembled WGS sequence"/>
</dbReference>
<keyword evidence="2" id="KW-1185">Reference proteome</keyword>
<evidence type="ECO:0008006" key="3">
    <source>
        <dbReference type="Google" id="ProtNLM"/>
    </source>
</evidence>
<dbReference type="PANTHER" id="PTHR32387">
    <property type="entry name" value="WU:FJ29H11"/>
    <property type="match status" value="1"/>
</dbReference>